<sequence>MRRTMEQEKFRAESMFENATQSGKKYEIPYEFKRQSSWSDISPSLEFRNKKSPWAGRKVGPGGWFVEDEDIFSDFNNIRDNFFEQHQRTVDDLFADDEEYIPRAAAPQTSYSSSKKAGPQIYTKPKTVQQKSIPKQRVSVPKQNASAQQSKNSFVSGGVGNWQQSGWDGDLASTLRGSKRQTLGDLMANSSTMRSSSTGRVLPPPGYFERQSSQSSFFEQTDPTLQGGAGPQGPSPGELRYGRGSGAKGKFHY</sequence>
<feature type="region of interest" description="Disordered" evidence="1">
    <location>
        <begin position="184"/>
        <end position="253"/>
    </location>
</feature>
<name>A0A5J4WYF6_9EUKA</name>
<protein>
    <submittedName>
        <fullName evidence="2">Uncharacterized protein</fullName>
    </submittedName>
</protein>
<dbReference type="Proteomes" id="UP000324800">
    <property type="component" value="Unassembled WGS sequence"/>
</dbReference>
<gene>
    <name evidence="2" type="ORF">EZS28_004964</name>
</gene>
<evidence type="ECO:0000256" key="1">
    <source>
        <dbReference type="SAM" id="MobiDB-lite"/>
    </source>
</evidence>
<feature type="compositionally biased region" description="Low complexity" evidence="1">
    <location>
        <begin position="208"/>
        <end position="220"/>
    </location>
</feature>
<dbReference type="AlphaFoldDB" id="A0A5J4WYF6"/>
<comment type="caution">
    <text evidence="2">The sequence shown here is derived from an EMBL/GenBank/DDBJ whole genome shotgun (WGS) entry which is preliminary data.</text>
</comment>
<feature type="compositionally biased region" description="Polar residues" evidence="1">
    <location>
        <begin position="141"/>
        <end position="159"/>
    </location>
</feature>
<proteinExistence type="predicted"/>
<accession>A0A5J4WYF6</accession>
<feature type="compositionally biased region" description="Polar residues" evidence="1">
    <location>
        <begin position="188"/>
        <end position="199"/>
    </location>
</feature>
<evidence type="ECO:0000313" key="3">
    <source>
        <dbReference type="Proteomes" id="UP000324800"/>
    </source>
</evidence>
<feature type="region of interest" description="Disordered" evidence="1">
    <location>
        <begin position="104"/>
        <end position="159"/>
    </location>
</feature>
<organism evidence="2 3">
    <name type="scientific">Streblomastix strix</name>
    <dbReference type="NCBI Taxonomy" id="222440"/>
    <lineage>
        <taxon>Eukaryota</taxon>
        <taxon>Metamonada</taxon>
        <taxon>Preaxostyla</taxon>
        <taxon>Oxymonadida</taxon>
        <taxon>Streblomastigidae</taxon>
        <taxon>Streblomastix</taxon>
    </lineage>
</organism>
<reference evidence="2 3" key="1">
    <citation type="submission" date="2019-03" db="EMBL/GenBank/DDBJ databases">
        <title>Single cell metagenomics reveals metabolic interactions within the superorganism composed of flagellate Streblomastix strix and complex community of Bacteroidetes bacteria on its surface.</title>
        <authorList>
            <person name="Treitli S.C."/>
            <person name="Kolisko M."/>
            <person name="Husnik F."/>
            <person name="Keeling P."/>
            <person name="Hampl V."/>
        </authorList>
    </citation>
    <scope>NUCLEOTIDE SEQUENCE [LARGE SCALE GENOMIC DNA]</scope>
    <source>
        <strain evidence="2">ST1C</strain>
    </source>
</reference>
<evidence type="ECO:0000313" key="2">
    <source>
        <dbReference type="EMBL" id="KAA6399506.1"/>
    </source>
</evidence>
<dbReference type="EMBL" id="SNRW01000737">
    <property type="protein sequence ID" value="KAA6399506.1"/>
    <property type="molecule type" value="Genomic_DNA"/>
</dbReference>